<dbReference type="CDD" id="cd01284">
    <property type="entry name" value="Riboflavin_deaminase-reductase"/>
    <property type="match status" value="1"/>
</dbReference>
<evidence type="ECO:0000256" key="11">
    <source>
        <dbReference type="ARBA" id="ARBA00022833"/>
    </source>
</evidence>
<evidence type="ECO:0000256" key="6">
    <source>
        <dbReference type="ARBA" id="ARBA00012766"/>
    </source>
</evidence>
<feature type="region of interest" description="Disordered" evidence="15">
    <location>
        <begin position="231"/>
        <end position="261"/>
    </location>
</feature>
<evidence type="ECO:0000256" key="5">
    <source>
        <dbReference type="ARBA" id="ARBA00007417"/>
    </source>
</evidence>
<evidence type="ECO:0000256" key="1">
    <source>
        <dbReference type="ARBA" id="ARBA00002151"/>
    </source>
</evidence>
<evidence type="ECO:0000256" key="4">
    <source>
        <dbReference type="ARBA" id="ARBA00005259"/>
    </source>
</evidence>
<keyword evidence="12" id="KW-0521">NADP</keyword>
<evidence type="ECO:0000256" key="9">
    <source>
        <dbReference type="ARBA" id="ARBA00022619"/>
    </source>
</evidence>
<dbReference type="PANTHER" id="PTHR38011:SF7">
    <property type="entry name" value="2,5-DIAMINO-6-RIBOSYLAMINO-4(3H)-PYRIMIDINONE 5'-PHOSPHATE REDUCTASE"/>
    <property type="match status" value="1"/>
</dbReference>
<dbReference type="InterPro" id="IPR002734">
    <property type="entry name" value="RibDG_C"/>
</dbReference>
<proteinExistence type="inferred from homology"/>
<comment type="similarity">
    <text evidence="5">In the C-terminal section; belongs to the HTP reductase family.</text>
</comment>
<evidence type="ECO:0000256" key="8">
    <source>
        <dbReference type="ARBA" id="ARBA00019930"/>
    </source>
</evidence>
<keyword evidence="9" id="KW-0686">Riboflavin biosynthesis</keyword>
<feature type="compositionally biased region" description="Polar residues" evidence="15">
    <location>
        <begin position="231"/>
        <end position="244"/>
    </location>
</feature>
<dbReference type="EMBL" id="CP132932">
    <property type="protein sequence ID" value="XCB26905.1"/>
    <property type="molecule type" value="Genomic_DNA"/>
</dbReference>
<evidence type="ECO:0000256" key="7">
    <source>
        <dbReference type="ARBA" id="ARBA00013173"/>
    </source>
</evidence>
<dbReference type="InterPro" id="IPR004794">
    <property type="entry name" value="Eubact_RibD"/>
</dbReference>
<dbReference type="InterPro" id="IPR050765">
    <property type="entry name" value="Riboflavin_Biosynth_HTPR"/>
</dbReference>
<evidence type="ECO:0000259" key="16">
    <source>
        <dbReference type="PROSITE" id="PS51747"/>
    </source>
</evidence>
<comment type="similarity">
    <text evidence="4">In the N-terminal section; belongs to the cytidine and deoxycytidylate deaminase family.</text>
</comment>
<dbReference type="EC" id="3.5.4.26" evidence="6"/>
<gene>
    <name evidence="17" type="primary">ribD</name>
    <name evidence="17" type="ORF">RBB75_00930</name>
</gene>
<dbReference type="NCBIfam" id="TIGR00326">
    <property type="entry name" value="eubact_ribD"/>
    <property type="match status" value="1"/>
</dbReference>
<dbReference type="Pfam" id="PF00383">
    <property type="entry name" value="dCMP_cyt_deam_1"/>
    <property type="match status" value="1"/>
</dbReference>
<evidence type="ECO:0000256" key="2">
    <source>
        <dbReference type="ARBA" id="ARBA00004882"/>
    </source>
</evidence>
<feature type="domain" description="CMP/dCMP-type deaminase" evidence="16">
    <location>
        <begin position="16"/>
        <end position="147"/>
    </location>
</feature>
<dbReference type="KEGG" id="temp:RBB75_00930"/>
<keyword evidence="11" id="KW-0862">Zinc</keyword>
<evidence type="ECO:0000256" key="13">
    <source>
        <dbReference type="ARBA" id="ARBA00023002"/>
    </source>
</evidence>
<reference evidence="17" key="1">
    <citation type="submission" date="2023-08" db="EMBL/GenBank/DDBJ databases">
        <authorList>
            <person name="Messyasz A."/>
            <person name="Mannisto M.K."/>
            <person name="Kerkhof L.J."/>
            <person name="Haggblom M."/>
        </authorList>
    </citation>
    <scope>NUCLEOTIDE SEQUENCE</scope>
    <source>
        <strain evidence="17">M8UP23</strain>
    </source>
</reference>
<dbReference type="InterPro" id="IPR002125">
    <property type="entry name" value="CMP_dCMP_dom"/>
</dbReference>
<dbReference type="InterPro" id="IPR024072">
    <property type="entry name" value="DHFR-like_dom_sf"/>
</dbReference>
<reference evidence="17" key="2">
    <citation type="journal article" date="2024" name="Environ. Microbiol.">
        <title>Genome analysis and description of Tunturibacter gen. nov. expands the diversity of Terriglobia in tundra soils.</title>
        <authorList>
            <person name="Messyasz A."/>
            <person name="Mannisto M.K."/>
            <person name="Kerkhof L.J."/>
            <person name="Haggblom M.M."/>
        </authorList>
    </citation>
    <scope>NUCLEOTIDE SEQUENCE</scope>
    <source>
        <strain evidence="17">M8UP23</strain>
    </source>
</reference>
<sequence>MELSPPTRATQDSQDSQDQAFMQRALKLAAETIGLASPNPQVGCILTQTPPSGGAPKVIGEGAHLYTDRDHAEIVALKKAAQRGLSTSGATAYVTLEPCSHHGRTGPCADALIAAGVRRCVVATQDPNPRVSGQGLAKLRAAGIEVTLGVLQDRARDLNDAFAHFIQHHTPFVTLKAALSVDGKLAPPPASRFPNRPHWLTGPAARYEVQLLRHASDAVLTGIGTVLADNPQLTDRSGVQNPTRSEVPDPAQSGHAAAPGSLPRLRPLLRVVLDTQLRIPLTSQLIRSAKNDLLILCGELAPTAKAVALGSLGIEVEHIPSHTGRLSLPAVLTTLAERDILSLLLECGSHLNGAFLQQNLVDKAVLFYAEAELGDQAIPFAQGIGSPYLFEESLHRVTRTAYGQDACVTGYLHDPWPLLPPNPVPPPSKAIS</sequence>
<keyword evidence="17" id="KW-0378">Hydrolase</keyword>
<evidence type="ECO:0000313" key="17">
    <source>
        <dbReference type="EMBL" id="XCB26905.1"/>
    </source>
</evidence>
<protein>
    <recommendedName>
        <fullName evidence="8">Riboflavin biosynthesis protein RibD</fullName>
        <ecNumber evidence="7">1.1.1.193</ecNumber>
        <ecNumber evidence="6">3.5.4.26</ecNumber>
    </recommendedName>
</protein>
<keyword evidence="10" id="KW-0479">Metal-binding</keyword>
<dbReference type="EC" id="1.1.1.193" evidence="7"/>
<organism evidence="17">
    <name type="scientific">Tunturiibacter empetritectus</name>
    <dbReference type="NCBI Taxonomy" id="3069691"/>
    <lineage>
        <taxon>Bacteria</taxon>
        <taxon>Pseudomonadati</taxon>
        <taxon>Acidobacteriota</taxon>
        <taxon>Terriglobia</taxon>
        <taxon>Terriglobales</taxon>
        <taxon>Acidobacteriaceae</taxon>
        <taxon>Tunturiibacter</taxon>
    </lineage>
</organism>
<name>A0AAU7ZCX5_9BACT</name>
<dbReference type="SUPFAM" id="SSF53927">
    <property type="entry name" value="Cytidine deaminase-like"/>
    <property type="match status" value="1"/>
</dbReference>
<keyword evidence="14" id="KW-0511">Multifunctional enzyme</keyword>
<evidence type="ECO:0000256" key="12">
    <source>
        <dbReference type="ARBA" id="ARBA00022857"/>
    </source>
</evidence>
<keyword evidence="13 17" id="KW-0560">Oxidoreductase</keyword>
<evidence type="ECO:0000256" key="15">
    <source>
        <dbReference type="SAM" id="MobiDB-lite"/>
    </source>
</evidence>
<comment type="function">
    <text evidence="1">Converts 2,5-diamino-6-(ribosylamino)-4(3h)-pyrimidinone 5'-phosphate into 5-amino-6-(ribosylamino)-2,4(1h,3h)-pyrimidinedione 5'-phosphate.</text>
</comment>
<dbReference type="InterPro" id="IPR016193">
    <property type="entry name" value="Cytidine_deaminase-like"/>
</dbReference>
<dbReference type="GO" id="GO:0009231">
    <property type="term" value="P:riboflavin biosynthetic process"/>
    <property type="evidence" value="ECO:0007669"/>
    <property type="project" value="UniProtKB-KW"/>
</dbReference>
<comment type="pathway">
    <text evidence="2">Cofactor biosynthesis; riboflavin biosynthesis; 5-amino-6-(D-ribitylamino)uracil from GTP: step 2/4.</text>
</comment>
<dbReference type="AlphaFoldDB" id="A0AAU7ZCX5"/>
<dbReference type="GO" id="GO:0008703">
    <property type="term" value="F:5-amino-6-(5-phosphoribosylamino)uracil reductase activity"/>
    <property type="evidence" value="ECO:0007669"/>
    <property type="project" value="UniProtKB-EC"/>
</dbReference>
<dbReference type="GO" id="GO:0008835">
    <property type="term" value="F:diaminohydroxyphosphoribosylaminopyrimidine deaminase activity"/>
    <property type="evidence" value="ECO:0007669"/>
    <property type="project" value="UniProtKB-EC"/>
</dbReference>
<dbReference type="PANTHER" id="PTHR38011">
    <property type="entry name" value="DIHYDROFOLATE REDUCTASE FAMILY PROTEIN (AFU_ORTHOLOGUE AFUA_8G06820)"/>
    <property type="match status" value="1"/>
</dbReference>
<comment type="pathway">
    <text evidence="3">Cofactor biosynthesis; riboflavin biosynthesis; 5-amino-6-(D-ribitylamino)uracil from GTP: step 3/4.</text>
</comment>
<dbReference type="InterPro" id="IPR016192">
    <property type="entry name" value="APOBEC/CMP_deaminase_Zn-bd"/>
</dbReference>
<dbReference type="Gene3D" id="3.40.430.10">
    <property type="entry name" value="Dihydrofolate Reductase, subunit A"/>
    <property type="match status" value="1"/>
</dbReference>
<dbReference type="RefSeq" id="WP_353069241.1">
    <property type="nucleotide sequence ID" value="NZ_CP132932.1"/>
</dbReference>
<evidence type="ECO:0000256" key="14">
    <source>
        <dbReference type="ARBA" id="ARBA00023268"/>
    </source>
</evidence>
<evidence type="ECO:0000256" key="3">
    <source>
        <dbReference type="ARBA" id="ARBA00004910"/>
    </source>
</evidence>
<dbReference type="Pfam" id="PF01872">
    <property type="entry name" value="RibD_C"/>
    <property type="match status" value="1"/>
</dbReference>
<dbReference type="SUPFAM" id="SSF53597">
    <property type="entry name" value="Dihydrofolate reductase-like"/>
    <property type="match status" value="1"/>
</dbReference>
<dbReference type="PROSITE" id="PS51747">
    <property type="entry name" value="CYT_DCMP_DEAMINASES_2"/>
    <property type="match status" value="1"/>
</dbReference>
<dbReference type="PROSITE" id="PS00903">
    <property type="entry name" value="CYT_DCMP_DEAMINASES_1"/>
    <property type="match status" value="1"/>
</dbReference>
<dbReference type="Gene3D" id="3.40.140.10">
    <property type="entry name" value="Cytidine Deaminase, domain 2"/>
    <property type="match status" value="1"/>
</dbReference>
<evidence type="ECO:0000256" key="10">
    <source>
        <dbReference type="ARBA" id="ARBA00022723"/>
    </source>
</evidence>
<accession>A0AAU7ZCX5</accession>
<dbReference type="GO" id="GO:0008270">
    <property type="term" value="F:zinc ion binding"/>
    <property type="evidence" value="ECO:0007669"/>
    <property type="project" value="InterPro"/>
</dbReference>